<name>A0ABU9YJM6_9PROT</name>
<dbReference type="InterPro" id="IPR050204">
    <property type="entry name" value="AraC_XylS_family_regulators"/>
</dbReference>
<dbReference type="Proteomes" id="UP001413721">
    <property type="component" value="Unassembled WGS sequence"/>
</dbReference>
<dbReference type="PANTHER" id="PTHR46796:SF2">
    <property type="entry name" value="TRANSCRIPTIONAL REGULATORY PROTEIN"/>
    <property type="match status" value="1"/>
</dbReference>
<protein>
    <submittedName>
        <fullName evidence="6">AraC family transcriptional regulator</fullName>
    </submittedName>
</protein>
<evidence type="ECO:0000313" key="6">
    <source>
        <dbReference type="EMBL" id="MEN2989019.1"/>
    </source>
</evidence>
<dbReference type="PROSITE" id="PS01124">
    <property type="entry name" value="HTH_ARAC_FAMILY_2"/>
    <property type="match status" value="1"/>
</dbReference>
<dbReference type="RefSeq" id="WP_345937404.1">
    <property type="nucleotide sequence ID" value="NZ_JBBKTW010000004.1"/>
</dbReference>
<evidence type="ECO:0000256" key="2">
    <source>
        <dbReference type="ARBA" id="ARBA00023125"/>
    </source>
</evidence>
<keyword evidence="7" id="KW-1185">Reference proteome</keyword>
<dbReference type="Pfam" id="PF02311">
    <property type="entry name" value="AraC_binding"/>
    <property type="match status" value="1"/>
</dbReference>
<keyword evidence="1" id="KW-0805">Transcription regulation</keyword>
<dbReference type="InterPro" id="IPR018060">
    <property type="entry name" value="HTH_AraC"/>
</dbReference>
<accession>A0ABU9YJM6</accession>
<evidence type="ECO:0000259" key="5">
    <source>
        <dbReference type="PROSITE" id="PS01124"/>
    </source>
</evidence>
<keyword evidence="2" id="KW-0238">DNA-binding</keyword>
<evidence type="ECO:0000313" key="7">
    <source>
        <dbReference type="Proteomes" id="UP001413721"/>
    </source>
</evidence>
<dbReference type="PANTHER" id="PTHR46796">
    <property type="entry name" value="HTH-TYPE TRANSCRIPTIONAL ACTIVATOR RHAS-RELATED"/>
    <property type="match status" value="1"/>
</dbReference>
<keyword evidence="3" id="KW-0804">Transcription</keyword>
<dbReference type="InterPro" id="IPR003313">
    <property type="entry name" value="AraC-bd"/>
</dbReference>
<dbReference type="EMBL" id="JBBKTW010000004">
    <property type="protein sequence ID" value="MEN2989019.1"/>
    <property type="molecule type" value="Genomic_DNA"/>
</dbReference>
<proteinExistence type="predicted"/>
<dbReference type="InterPro" id="IPR009057">
    <property type="entry name" value="Homeodomain-like_sf"/>
</dbReference>
<feature type="domain" description="HTH araC/xylS-type" evidence="5">
    <location>
        <begin position="206"/>
        <end position="303"/>
    </location>
</feature>
<dbReference type="InterPro" id="IPR037923">
    <property type="entry name" value="HTH-like"/>
</dbReference>
<reference evidence="6 7" key="1">
    <citation type="submission" date="2024-03" db="EMBL/GenBank/DDBJ databases">
        <title>High-quality draft genome sequencing of Tistrella sp. BH-R2-4.</title>
        <authorList>
            <person name="Dong C."/>
        </authorList>
    </citation>
    <scope>NUCLEOTIDE SEQUENCE [LARGE SCALE GENOMIC DNA]</scope>
    <source>
        <strain evidence="6 7">BH-R2-4</strain>
    </source>
</reference>
<evidence type="ECO:0000256" key="4">
    <source>
        <dbReference type="SAM" id="MobiDB-lite"/>
    </source>
</evidence>
<sequence>MQTPTCRDGPPDGSAPPSPRLAGAPRLADAPRAAGVETGRLRAGVTLRIGQGSAGIERLEAGFDGPAFAPHRHDTYAIGITTRGVQSFRYRGVRRLCLPGETHILHPDELHDGAAATDDGFGYRIVYIDPALVQQALGGRALPFVADPVVAAAGRDPALDQWLADLDGPIDEAARVDLAVTIAGLLDRHAGGPPRRPVPLALARMMAVREMIVADPAIRHPVATFEHVAGLDRWTIARQFRQAFGTSPSRFRTLRQIDIARRLISGGLPLAEAALEAGFADQSHMSRLFKGSIGLTPARWAAAQALPRARAASSG</sequence>
<dbReference type="Gene3D" id="1.10.10.60">
    <property type="entry name" value="Homeodomain-like"/>
    <property type="match status" value="1"/>
</dbReference>
<dbReference type="SUPFAM" id="SSF51215">
    <property type="entry name" value="Regulatory protein AraC"/>
    <property type="match status" value="1"/>
</dbReference>
<feature type="region of interest" description="Disordered" evidence="4">
    <location>
        <begin position="1"/>
        <end position="22"/>
    </location>
</feature>
<comment type="caution">
    <text evidence="6">The sequence shown here is derived from an EMBL/GenBank/DDBJ whole genome shotgun (WGS) entry which is preliminary data.</text>
</comment>
<dbReference type="Pfam" id="PF12833">
    <property type="entry name" value="HTH_18"/>
    <property type="match status" value="1"/>
</dbReference>
<evidence type="ECO:0000256" key="3">
    <source>
        <dbReference type="ARBA" id="ARBA00023163"/>
    </source>
</evidence>
<dbReference type="SUPFAM" id="SSF46689">
    <property type="entry name" value="Homeodomain-like"/>
    <property type="match status" value="1"/>
</dbReference>
<dbReference type="SMART" id="SM00342">
    <property type="entry name" value="HTH_ARAC"/>
    <property type="match status" value="1"/>
</dbReference>
<gene>
    <name evidence="6" type="ORF">WG926_11955</name>
</gene>
<organism evidence="6 7">
    <name type="scientific">Tistrella arctica</name>
    <dbReference type="NCBI Taxonomy" id="3133430"/>
    <lineage>
        <taxon>Bacteria</taxon>
        <taxon>Pseudomonadati</taxon>
        <taxon>Pseudomonadota</taxon>
        <taxon>Alphaproteobacteria</taxon>
        <taxon>Geminicoccales</taxon>
        <taxon>Geminicoccaceae</taxon>
        <taxon>Tistrella</taxon>
    </lineage>
</organism>
<evidence type="ECO:0000256" key="1">
    <source>
        <dbReference type="ARBA" id="ARBA00023015"/>
    </source>
</evidence>